<dbReference type="AlphaFoldDB" id="A0A369P720"/>
<comment type="caution">
    <text evidence="1">The sequence shown here is derived from an EMBL/GenBank/DDBJ whole genome shotgun (WGS) entry which is preliminary data.</text>
</comment>
<dbReference type="Proteomes" id="UP000253805">
    <property type="component" value="Unassembled WGS sequence"/>
</dbReference>
<evidence type="ECO:0000313" key="2">
    <source>
        <dbReference type="Proteomes" id="UP000253805"/>
    </source>
</evidence>
<reference evidence="1 2" key="1">
    <citation type="journal article" date="2018" name="Elife">
        <title>Discovery and characterization of a prevalent human gut bacterial enzyme sufficient for the inactivation of a family of plant toxins.</title>
        <authorList>
            <person name="Koppel N."/>
            <person name="Bisanz J.E."/>
            <person name="Pandelia M.E."/>
            <person name="Turnbaugh P.J."/>
            <person name="Balskus E.P."/>
        </authorList>
    </citation>
    <scope>NUCLEOTIDE SEQUENCE [LARGE SCALE GENOMIC DNA]</scope>
    <source>
        <strain evidence="1 2">OB21 GAM 11</strain>
    </source>
</reference>
<dbReference type="EMBL" id="PPUT01000002">
    <property type="protein sequence ID" value="RDC46658.1"/>
    <property type="molecule type" value="Genomic_DNA"/>
</dbReference>
<organism evidence="1 2">
    <name type="scientific">Adlercreutzia equolifaciens subsp. celatus</name>
    <dbReference type="NCBI Taxonomy" id="394340"/>
    <lineage>
        <taxon>Bacteria</taxon>
        <taxon>Bacillati</taxon>
        <taxon>Actinomycetota</taxon>
        <taxon>Coriobacteriia</taxon>
        <taxon>Eggerthellales</taxon>
        <taxon>Eggerthellaceae</taxon>
        <taxon>Adlercreutzia</taxon>
    </lineage>
</organism>
<evidence type="ECO:0000313" key="1">
    <source>
        <dbReference type="EMBL" id="RDC46658.1"/>
    </source>
</evidence>
<protein>
    <submittedName>
        <fullName evidence="1">Uncharacterized protein</fullName>
    </submittedName>
</protein>
<accession>A0A369P720</accession>
<gene>
    <name evidence="1" type="ORF">C1850_01685</name>
</gene>
<proteinExistence type="predicted"/>
<sequence length="146" mass="15683">MEVIVAPEPMDYEIRGMYRFATLREDSGLAEAVRGRWPENPRLLMIAAEPDNDTYTENLAMDLATALVKADLPVGELRVLQRETADVAAQLIAGADVIVLADGEGDDADAQREAFFAELGVPALLVDLKEGAVVIALCEAARDAIG</sequence>
<name>A0A369P720_9ACTN</name>
<dbReference type="RefSeq" id="WP_114548367.1">
    <property type="nucleotide sequence ID" value="NZ_CAKXPL010000045.1"/>
</dbReference>